<reference evidence="2" key="2">
    <citation type="journal article" date="2007" name="PLoS Biol.">
        <title>Survey sequencing and comparative analysis of the elephant shark (Callorhinchus milii) genome.</title>
        <authorList>
            <person name="Venkatesh B."/>
            <person name="Kirkness E.F."/>
            <person name="Loh Y.H."/>
            <person name="Halpern A.L."/>
            <person name="Lee A.P."/>
            <person name="Johnson J."/>
            <person name="Dandona N."/>
            <person name="Viswanathan L.D."/>
            <person name="Tay A."/>
            <person name="Venter J.C."/>
            <person name="Strausberg R.L."/>
            <person name="Brenner S."/>
        </authorList>
    </citation>
    <scope>NUCLEOTIDE SEQUENCE [LARGE SCALE GENOMIC DNA]</scope>
</reference>
<organism evidence="1 2">
    <name type="scientific">Callorhinchus milii</name>
    <name type="common">Ghost shark</name>
    <dbReference type="NCBI Taxonomy" id="7868"/>
    <lineage>
        <taxon>Eukaryota</taxon>
        <taxon>Metazoa</taxon>
        <taxon>Chordata</taxon>
        <taxon>Craniata</taxon>
        <taxon>Vertebrata</taxon>
        <taxon>Chondrichthyes</taxon>
        <taxon>Holocephali</taxon>
        <taxon>Chimaeriformes</taxon>
        <taxon>Callorhinchidae</taxon>
        <taxon>Callorhinchus</taxon>
    </lineage>
</organism>
<accession>A0A4W3GS38</accession>
<dbReference type="InterPro" id="IPR006966">
    <property type="entry name" value="Peroxin-3"/>
</dbReference>
<sequence length="114" mass="12760">MQSILSYIKGKDYYYYYYLTRVVCDPRVLDGQCRGSVTVHLTRAVCELGSFSRGLVAVYSTCMLVVLLRVQLNIIGGYIYLDNAAMGKNVAVSKQAGQAARWGRHLFRGISPIK</sequence>
<dbReference type="Pfam" id="PF04882">
    <property type="entry name" value="Peroxin-3"/>
    <property type="match status" value="1"/>
</dbReference>
<evidence type="ECO:0000313" key="2">
    <source>
        <dbReference type="Proteomes" id="UP000314986"/>
    </source>
</evidence>
<dbReference type="STRING" id="7868.ENSCMIP00000000834"/>
<dbReference type="GO" id="GO:0005778">
    <property type="term" value="C:peroxisomal membrane"/>
    <property type="evidence" value="ECO:0007669"/>
    <property type="project" value="InterPro"/>
</dbReference>
<keyword evidence="2" id="KW-1185">Reference proteome</keyword>
<proteinExistence type="predicted"/>
<dbReference type="Ensembl" id="ENSCMIT00000000882.1">
    <property type="protein sequence ID" value="ENSCMIP00000000834.1"/>
    <property type="gene ID" value="ENSCMIG00000000571.1"/>
</dbReference>
<reference evidence="2" key="1">
    <citation type="journal article" date="2006" name="Science">
        <title>Ancient noncoding elements conserved in the human genome.</title>
        <authorList>
            <person name="Venkatesh B."/>
            <person name="Kirkness E.F."/>
            <person name="Loh Y.H."/>
            <person name="Halpern A.L."/>
            <person name="Lee A.P."/>
            <person name="Johnson J."/>
            <person name="Dandona N."/>
            <person name="Viswanathan L.D."/>
            <person name="Tay A."/>
            <person name="Venter J.C."/>
            <person name="Strausberg R.L."/>
            <person name="Brenner S."/>
        </authorList>
    </citation>
    <scope>NUCLEOTIDE SEQUENCE [LARGE SCALE GENOMIC DNA]</scope>
</reference>
<dbReference type="GO" id="GO:0007031">
    <property type="term" value="P:peroxisome organization"/>
    <property type="evidence" value="ECO:0007669"/>
    <property type="project" value="InterPro"/>
</dbReference>
<reference evidence="1" key="4">
    <citation type="submission" date="2025-08" db="UniProtKB">
        <authorList>
            <consortium name="Ensembl"/>
        </authorList>
    </citation>
    <scope>IDENTIFICATION</scope>
</reference>
<name>A0A4W3GS38_CALMI</name>
<protein>
    <submittedName>
        <fullName evidence="1">Uncharacterized protein</fullName>
    </submittedName>
</protein>
<dbReference type="Proteomes" id="UP000314986">
    <property type="component" value="Unassembled WGS sequence"/>
</dbReference>
<evidence type="ECO:0000313" key="1">
    <source>
        <dbReference type="Ensembl" id="ENSCMIP00000000834.1"/>
    </source>
</evidence>
<dbReference type="AlphaFoldDB" id="A0A4W3GS38"/>
<reference evidence="1" key="5">
    <citation type="submission" date="2025-09" db="UniProtKB">
        <authorList>
            <consortium name="Ensembl"/>
        </authorList>
    </citation>
    <scope>IDENTIFICATION</scope>
</reference>
<dbReference type="InParanoid" id="A0A4W3GS38"/>
<reference evidence="2" key="3">
    <citation type="journal article" date="2014" name="Nature">
        <title>Elephant shark genome provides unique insights into gnathostome evolution.</title>
        <authorList>
            <consortium name="International Elephant Shark Genome Sequencing Consortium"/>
            <person name="Venkatesh B."/>
            <person name="Lee A.P."/>
            <person name="Ravi V."/>
            <person name="Maurya A.K."/>
            <person name="Lian M.M."/>
            <person name="Swann J.B."/>
            <person name="Ohta Y."/>
            <person name="Flajnik M.F."/>
            <person name="Sutoh Y."/>
            <person name="Kasahara M."/>
            <person name="Hoon S."/>
            <person name="Gangu V."/>
            <person name="Roy S.W."/>
            <person name="Irimia M."/>
            <person name="Korzh V."/>
            <person name="Kondrychyn I."/>
            <person name="Lim Z.W."/>
            <person name="Tay B.H."/>
            <person name="Tohari S."/>
            <person name="Kong K.W."/>
            <person name="Ho S."/>
            <person name="Lorente-Galdos B."/>
            <person name="Quilez J."/>
            <person name="Marques-Bonet T."/>
            <person name="Raney B.J."/>
            <person name="Ingham P.W."/>
            <person name="Tay A."/>
            <person name="Hillier L.W."/>
            <person name="Minx P."/>
            <person name="Boehm T."/>
            <person name="Wilson R.K."/>
            <person name="Brenner S."/>
            <person name="Warren W.C."/>
        </authorList>
    </citation>
    <scope>NUCLEOTIDE SEQUENCE [LARGE SCALE GENOMIC DNA]</scope>
</reference>